<comment type="subunit">
    <text evidence="10">Forms a ring-shaped head-to-tail homodimer around DNA.</text>
</comment>
<evidence type="ECO:0000256" key="9">
    <source>
        <dbReference type="ARBA" id="ARBA00023125"/>
    </source>
</evidence>
<dbReference type="PANTHER" id="PTHR30478:SF0">
    <property type="entry name" value="BETA SLIDING CLAMP"/>
    <property type="match status" value="1"/>
</dbReference>
<dbReference type="Pfam" id="PF02768">
    <property type="entry name" value="DNA_pol3_beta_3"/>
    <property type="match status" value="1"/>
</dbReference>
<dbReference type="eggNOG" id="COG0592">
    <property type="taxonomic scope" value="Bacteria"/>
</dbReference>
<evidence type="ECO:0000259" key="13">
    <source>
        <dbReference type="Pfam" id="PF02768"/>
    </source>
</evidence>
<dbReference type="GO" id="GO:0009360">
    <property type="term" value="C:DNA polymerase III complex"/>
    <property type="evidence" value="ECO:0007669"/>
    <property type="project" value="InterPro"/>
</dbReference>
<evidence type="ECO:0000256" key="6">
    <source>
        <dbReference type="ARBA" id="ARBA00022695"/>
    </source>
</evidence>
<dbReference type="KEGG" id="aac:Aaci_1087"/>
<dbReference type="NCBIfam" id="TIGR00663">
    <property type="entry name" value="dnan"/>
    <property type="match status" value="1"/>
</dbReference>
<feature type="domain" description="DNA polymerase III beta sliding clamp central" evidence="12">
    <location>
        <begin position="131"/>
        <end position="245"/>
    </location>
</feature>
<dbReference type="Pfam" id="PF02767">
    <property type="entry name" value="DNA_pol3_beta_2"/>
    <property type="match status" value="1"/>
</dbReference>
<organism evidence="14 15">
    <name type="scientific">Alicyclobacillus acidocaldarius subsp. acidocaldarius (strain ATCC 27009 / DSM 446 / BCRC 14685 / JCM 5260 / KCTC 1825 / NBRC 15652 / NCIMB 11725 / NRRL B-14509 / 104-IA)</name>
    <name type="common">Bacillus acidocaldarius</name>
    <dbReference type="NCBI Taxonomy" id="521098"/>
    <lineage>
        <taxon>Bacteria</taxon>
        <taxon>Bacillati</taxon>
        <taxon>Bacillota</taxon>
        <taxon>Bacilli</taxon>
        <taxon>Bacillales</taxon>
        <taxon>Alicyclobacillaceae</taxon>
        <taxon>Alicyclobacillus</taxon>
    </lineage>
</organism>
<keyword evidence="15" id="KW-1185">Reference proteome</keyword>
<name>C8WVK1_ALIAD</name>
<dbReference type="Pfam" id="PF00712">
    <property type="entry name" value="DNA_pol3_beta"/>
    <property type="match status" value="1"/>
</dbReference>
<dbReference type="InterPro" id="IPR001001">
    <property type="entry name" value="DNA_polIII_beta"/>
</dbReference>
<keyword evidence="8 10" id="KW-0239">DNA-directed DNA polymerase</keyword>
<dbReference type="InterPro" id="IPR022637">
    <property type="entry name" value="DNA_polIII_beta_cen"/>
</dbReference>
<evidence type="ECO:0000313" key="14">
    <source>
        <dbReference type="EMBL" id="ACV58123.1"/>
    </source>
</evidence>
<keyword evidence="7 10" id="KW-0235">DNA replication</keyword>
<dbReference type="InterPro" id="IPR046938">
    <property type="entry name" value="DNA_clamp_sf"/>
</dbReference>
<dbReference type="GO" id="GO:0003677">
    <property type="term" value="F:DNA binding"/>
    <property type="evidence" value="ECO:0007669"/>
    <property type="project" value="UniProtKB-UniRule"/>
</dbReference>
<gene>
    <name evidence="14" type="ordered locus">Aaci_1087</name>
</gene>
<evidence type="ECO:0000313" key="15">
    <source>
        <dbReference type="Proteomes" id="UP000001917"/>
    </source>
</evidence>
<comment type="similarity">
    <text evidence="2 10">Belongs to the beta sliding clamp family.</text>
</comment>
<dbReference type="Gene3D" id="3.10.150.10">
    <property type="entry name" value="DNA Polymerase III, subunit A, domain 2"/>
    <property type="match status" value="1"/>
</dbReference>
<comment type="subcellular location">
    <subcellularLocation>
        <location evidence="1 10">Cytoplasm</location>
    </subcellularLocation>
</comment>
<dbReference type="SMART" id="SM00480">
    <property type="entry name" value="POL3Bc"/>
    <property type="match status" value="1"/>
</dbReference>
<feature type="domain" description="DNA polymerase III beta sliding clamp C-terminal" evidence="13">
    <location>
        <begin position="248"/>
        <end position="357"/>
    </location>
</feature>
<reference evidence="15" key="1">
    <citation type="submission" date="2009-09" db="EMBL/GenBank/DDBJ databases">
        <title>The complete chromosome of Alicyclobacillus acidocaldarius subsp. acidocaldarius DSM 446.</title>
        <authorList>
            <consortium name="US DOE Joint Genome Institute (JGI-PGF)"/>
            <person name="Lucas S."/>
            <person name="Copeland A."/>
            <person name="Lapidus A."/>
            <person name="Glavina del Rio T."/>
            <person name="Dalin E."/>
            <person name="Tice H."/>
            <person name="Bruce D."/>
            <person name="Goodwin L."/>
            <person name="Pitluck S."/>
            <person name="Kyrpides N."/>
            <person name="Mavromatis K."/>
            <person name="Ivanova N."/>
            <person name="Ovchinnikova G."/>
            <person name="Chertkov O."/>
            <person name="Sims D."/>
            <person name="Brettin T."/>
            <person name="Detter J.C."/>
            <person name="Han C."/>
            <person name="Larimer F."/>
            <person name="Land M."/>
            <person name="Hauser L."/>
            <person name="Markowitz V."/>
            <person name="Cheng J.-F."/>
            <person name="Hugenholtz P."/>
            <person name="Woyke T."/>
            <person name="Wu D."/>
            <person name="Pukall R."/>
            <person name="Klenk H.-P."/>
            <person name="Eisen J.A."/>
        </authorList>
    </citation>
    <scope>NUCLEOTIDE SEQUENCE [LARGE SCALE GENOMIC DNA]</scope>
    <source>
        <strain evidence="15">ATCC 27009 / DSM 446 / BCRC 14685 / JCM 5260 / KCTC 1825 / NBRC 15652 / NCIMB 11725 / NRRL B-14509 / 104-IA</strain>
    </source>
</reference>
<evidence type="ECO:0000259" key="11">
    <source>
        <dbReference type="Pfam" id="PF00712"/>
    </source>
</evidence>
<protein>
    <recommendedName>
        <fullName evidence="3 10">Beta sliding clamp</fullName>
    </recommendedName>
</protein>
<keyword evidence="4 10" id="KW-0963">Cytoplasm</keyword>
<evidence type="ECO:0000256" key="5">
    <source>
        <dbReference type="ARBA" id="ARBA00022679"/>
    </source>
</evidence>
<dbReference type="STRING" id="521098.Aaci_1087"/>
<dbReference type="PIRSF" id="PIRSF000804">
    <property type="entry name" value="DNA_pol_III_b"/>
    <property type="match status" value="1"/>
</dbReference>
<evidence type="ECO:0000256" key="7">
    <source>
        <dbReference type="ARBA" id="ARBA00022705"/>
    </source>
</evidence>
<evidence type="ECO:0000256" key="3">
    <source>
        <dbReference type="ARBA" id="ARBA00021035"/>
    </source>
</evidence>
<comment type="function">
    <text evidence="10">Confers DNA tethering and processivity to DNA polymerases and other proteins. Acts as a clamp, forming a ring around DNA (a reaction catalyzed by the clamp-loading complex) which diffuses in an ATP-independent manner freely and bidirectionally along dsDNA. Initially characterized for its ability to contact the catalytic subunit of DNA polymerase III (Pol III), a complex, multichain enzyme responsible for most of the replicative synthesis in bacteria; Pol III exhibits 3'-5' exonuclease proofreading activity. The beta chain is required for initiation of replication as well as for processivity of DNA replication.</text>
</comment>
<reference evidence="14 15" key="2">
    <citation type="journal article" date="2010" name="Stand. Genomic Sci.">
        <title>Complete genome sequence of Alicyclobacillus acidocaldarius type strain (104-IA).</title>
        <authorList>
            <person name="Mavromatis K."/>
            <person name="Sikorski J."/>
            <person name="Lapidus A."/>
            <person name="Glavina Del Rio T."/>
            <person name="Copeland A."/>
            <person name="Tice H."/>
            <person name="Cheng J.F."/>
            <person name="Lucas S."/>
            <person name="Chen F."/>
            <person name="Nolan M."/>
            <person name="Bruce D."/>
            <person name="Goodwin L."/>
            <person name="Pitluck S."/>
            <person name="Ivanova N."/>
            <person name="Ovchinnikova G."/>
            <person name="Pati A."/>
            <person name="Chen A."/>
            <person name="Palaniappan K."/>
            <person name="Land M."/>
            <person name="Hauser L."/>
            <person name="Chang Y.J."/>
            <person name="Jeffries C.D."/>
            <person name="Chain P."/>
            <person name="Meincke L."/>
            <person name="Sims D."/>
            <person name="Chertkov O."/>
            <person name="Han C."/>
            <person name="Brettin T."/>
            <person name="Detter J.C."/>
            <person name="Wahrenburg C."/>
            <person name="Rohde M."/>
            <person name="Pukall R."/>
            <person name="Goker M."/>
            <person name="Bristow J."/>
            <person name="Eisen J.A."/>
            <person name="Markowitz V."/>
            <person name="Hugenholtz P."/>
            <person name="Klenk H.P."/>
            <person name="Kyrpides N.C."/>
        </authorList>
    </citation>
    <scope>NUCLEOTIDE SEQUENCE [LARGE SCALE GENOMIC DNA]</scope>
    <source>
        <strain evidence="15">ATCC 27009 / DSM 446 / BCRC 14685 / JCM 5260 / KCTC 1825 / NBRC 15652 / NCIMB 11725 / NRRL B-14509 / 104-IA</strain>
    </source>
</reference>
<evidence type="ECO:0000256" key="2">
    <source>
        <dbReference type="ARBA" id="ARBA00010752"/>
    </source>
</evidence>
<evidence type="ECO:0000256" key="1">
    <source>
        <dbReference type="ARBA" id="ARBA00004496"/>
    </source>
</evidence>
<keyword evidence="9" id="KW-0238">DNA-binding</keyword>
<dbReference type="Proteomes" id="UP000001917">
    <property type="component" value="Chromosome"/>
</dbReference>
<dbReference type="CDD" id="cd00140">
    <property type="entry name" value="beta_clamp"/>
    <property type="match status" value="1"/>
</dbReference>
<keyword evidence="6 10" id="KW-0548">Nucleotidyltransferase</keyword>
<sequence>MRCLIEQSVLEPTLSAMARVAPVRSSAAVLQGVLVEADRGQVTFSAYDYDVALRMTMEASVVDPGGVVLPAKLFAELVRRLPKGTVDIATIAPHHLSASIDVDATHAELHGFDPEEFPELPDMRGIAPVELSAKTLVAAVESVGYAAAKRDPTRPILEGVHVACDDGRLVWTATNALRLVQVKQAVDGELPIRFTVPRRGLSELLRLLEDEEETTVQVYQSASYVMFAWDHVQLYTRLYQGGYPDVTRVIPTEFIAECRVERDRLEQAVERTTILAENEHHSVTLELSNGALCMSSRARDRGQAREEVPILESSGEEVRVALNARFVLEMLRAMEGQVVRIRFAGRGRPVCFHDDDDHLHLISTVLTRD</sequence>
<dbReference type="Gene3D" id="3.70.10.10">
    <property type="match status" value="1"/>
</dbReference>
<dbReference type="SUPFAM" id="SSF55979">
    <property type="entry name" value="DNA clamp"/>
    <property type="match status" value="3"/>
</dbReference>
<dbReference type="EMBL" id="CP001727">
    <property type="protein sequence ID" value="ACV58123.1"/>
    <property type="molecule type" value="Genomic_DNA"/>
</dbReference>
<keyword evidence="5 10" id="KW-0808">Transferase</keyword>
<feature type="domain" description="DNA polymerase III beta sliding clamp N-terminal" evidence="11">
    <location>
        <begin position="1"/>
        <end position="121"/>
    </location>
</feature>
<dbReference type="InterPro" id="IPR022634">
    <property type="entry name" value="DNA_polIII_beta_N"/>
</dbReference>
<dbReference type="GO" id="GO:0006271">
    <property type="term" value="P:DNA strand elongation involved in DNA replication"/>
    <property type="evidence" value="ECO:0007669"/>
    <property type="project" value="TreeGrafter"/>
</dbReference>
<dbReference type="GO" id="GO:0008408">
    <property type="term" value="F:3'-5' exonuclease activity"/>
    <property type="evidence" value="ECO:0007669"/>
    <property type="project" value="InterPro"/>
</dbReference>
<dbReference type="RefSeq" id="WP_012810465.1">
    <property type="nucleotide sequence ID" value="NC_013205.1"/>
</dbReference>
<dbReference type="GO" id="GO:0005737">
    <property type="term" value="C:cytoplasm"/>
    <property type="evidence" value="ECO:0007669"/>
    <property type="project" value="UniProtKB-SubCell"/>
</dbReference>
<dbReference type="AlphaFoldDB" id="C8WVK1"/>
<dbReference type="PANTHER" id="PTHR30478">
    <property type="entry name" value="DNA POLYMERASE III SUBUNIT BETA"/>
    <property type="match status" value="1"/>
</dbReference>
<evidence type="ECO:0000256" key="4">
    <source>
        <dbReference type="ARBA" id="ARBA00022490"/>
    </source>
</evidence>
<dbReference type="HOGENOM" id="CLU_038149_4_1_9"/>
<accession>C8WVK1</accession>
<evidence type="ECO:0000256" key="8">
    <source>
        <dbReference type="ARBA" id="ARBA00022932"/>
    </source>
</evidence>
<dbReference type="InterPro" id="IPR022635">
    <property type="entry name" value="DNA_polIII_beta_C"/>
</dbReference>
<evidence type="ECO:0000256" key="10">
    <source>
        <dbReference type="PIRNR" id="PIRNR000804"/>
    </source>
</evidence>
<dbReference type="GO" id="GO:0003887">
    <property type="term" value="F:DNA-directed DNA polymerase activity"/>
    <property type="evidence" value="ECO:0007669"/>
    <property type="project" value="UniProtKB-UniRule"/>
</dbReference>
<evidence type="ECO:0000259" key="12">
    <source>
        <dbReference type="Pfam" id="PF02767"/>
    </source>
</evidence>
<proteinExistence type="inferred from homology"/>